<name>A0A7W7WY50_9PSEU</name>
<sequence>MSDSIDAVVVRAADLAARGHARRAIGLLRPALVRDPQYAEGWCRLAAAHLDVGEADSALAAARRALTLGGHPAWAQRLAALALSDLGRHAEAAVAARACVGRSPDDWRCRVVLAEVLTASGRPEALDAAREATRLAPAQPRAFQVLGDAASRVHDWGTAERAYHAAVRLDPADQGAHADLALVRRRRGLAVPTGAVLAEAEKRAWPVLSRVTGLLVAGGLLLLLAGLPRPTPPLAWVAVGVVVAALLVTALTLLRARAVGRRALVRLLRRRPIVLAALVAAGISIAAFSGWAAALFLGATTMQPLVVGWLCAVAGGVVVLLGR</sequence>
<gene>
    <name evidence="3" type="ORF">F4559_005419</name>
</gene>
<dbReference type="RefSeq" id="WP_184673261.1">
    <property type="nucleotide sequence ID" value="NZ_BAABAI010000041.1"/>
</dbReference>
<organism evidence="3 4">
    <name type="scientific">Saccharothrix violaceirubra</name>
    <dbReference type="NCBI Taxonomy" id="413306"/>
    <lineage>
        <taxon>Bacteria</taxon>
        <taxon>Bacillati</taxon>
        <taxon>Actinomycetota</taxon>
        <taxon>Actinomycetes</taxon>
        <taxon>Pseudonocardiales</taxon>
        <taxon>Pseudonocardiaceae</taxon>
        <taxon>Saccharothrix</taxon>
    </lineage>
</organism>
<proteinExistence type="predicted"/>
<dbReference type="PROSITE" id="PS50005">
    <property type="entry name" value="TPR"/>
    <property type="match status" value="1"/>
</dbReference>
<dbReference type="EMBL" id="JACHJS010000001">
    <property type="protein sequence ID" value="MBB4968060.1"/>
    <property type="molecule type" value="Genomic_DNA"/>
</dbReference>
<dbReference type="SMART" id="SM00028">
    <property type="entry name" value="TPR"/>
    <property type="match status" value="3"/>
</dbReference>
<feature type="transmembrane region" description="Helical" evidence="2">
    <location>
        <begin position="274"/>
        <end position="299"/>
    </location>
</feature>
<accession>A0A7W7WY50</accession>
<keyword evidence="2" id="KW-1133">Transmembrane helix</keyword>
<keyword evidence="2" id="KW-0812">Transmembrane</keyword>
<dbReference type="SUPFAM" id="SSF48452">
    <property type="entry name" value="TPR-like"/>
    <property type="match status" value="1"/>
</dbReference>
<keyword evidence="2" id="KW-0472">Membrane</keyword>
<evidence type="ECO:0000256" key="1">
    <source>
        <dbReference type="PROSITE-ProRule" id="PRU00339"/>
    </source>
</evidence>
<dbReference type="Gene3D" id="1.25.40.10">
    <property type="entry name" value="Tetratricopeptide repeat domain"/>
    <property type="match status" value="1"/>
</dbReference>
<dbReference type="InterPro" id="IPR011990">
    <property type="entry name" value="TPR-like_helical_dom_sf"/>
</dbReference>
<feature type="repeat" description="TPR" evidence="1">
    <location>
        <begin position="140"/>
        <end position="173"/>
    </location>
</feature>
<comment type="caution">
    <text evidence="3">The sequence shown here is derived from an EMBL/GenBank/DDBJ whole genome shotgun (WGS) entry which is preliminary data.</text>
</comment>
<keyword evidence="4" id="KW-1185">Reference proteome</keyword>
<evidence type="ECO:0000313" key="4">
    <source>
        <dbReference type="Proteomes" id="UP000542674"/>
    </source>
</evidence>
<keyword evidence="1" id="KW-0802">TPR repeat</keyword>
<reference evidence="3 4" key="1">
    <citation type="submission" date="2020-08" db="EMBL/GenBank/DDBJ databases">
        <title>Sequencing the genomes of 1000 actinobacteria strains.</title>
        <authorList>
            <person name="Klenk H.-P."/>
        </authorList>
    </citation>
    <scope>NUCLEOTIDE SEQUENCE [LARGE SCALE GENOMIC DNA]</scope>
    <source>
        <strain evidence="3 4">DSM 45084</strain>
    </source>
</reference>
<dbReference type="AlphaFoldDB" id="A0A7W7WY50"/>
<protein>
    <submittedName>
        <fullName evidence="3">Tetratricopeptide (TPR) repeat protein</fullName>
    </submittedName>
</protein>
<feature type="transmembrane region" description="Helical" evidence="2">
    <location>
        <begin position="233"/>
        <end position="254"/>
    </location>
</feature>
<dbReference type="Proteomes" id="UP000542674">
    <property type="component" value="Unassembled WGS sequence"/>
</dbReference>
<evidence type="ECO:0000256" key="2">
    <source>
        <dbReference type="SAM" id="Phobius"/>
    </source>
</evidence>
<feature type="transmembrane region" description="Helical" evidence="2">
    <location>
        <begin position="305"/>
        <end position="322"/>
    </location>
</feature>
<dbReference type="InterPro" id="IPR019734">
    <property type="entry name" value="TPR_rpt"/>
</dbReference>
<feature type="transmembrane region" description="Helical" evidence="2">
    <location>
        <begin position="207"/>
        <end position="227"/>
    </location>
</feature>
<evidence type="ECO:0000313" key="3">
    <source>
        <dbReference type="EMBL" id="MBB4968060.1"/>
    </source>
</evidence>